<proteinExistence type="predicted"/>
<evidence type="ECO:0000313" key="2">
    <source>
        <dbReference type="Proteomes" id="UP000235392"/>
    </source>
</evidence>
<dbReference type="AlphaFoldDB" id="A0A2N5US62"/>
<gene>
    <name evidence="1" type="ORF">PCASD_07804</name>
</gene>
<evidence type="ECO:0000313" key="1">
    <source>
        <dbReference type="EMBL" id="PLW40582.1"/>
    </source>
</evidence>
<protein>
    <submittedName>
        <fullName evidence="1">Uncharacterized protein</fullName>
    </submittedName>
</protein>
<comment type="caution">
    <text evidence="1">The sequence shown here is derived from an EMBL/GenBank/DDBJ whole genome shotgun (WGS) entry which is preliminary data.</text>
</comment>
<name>A0A2N5US62_9BASI</name>
<dbReference type="Proteomes" id="UP000235392">
    <property type="component" value="Unassembled WGS sequence"/>
</dbReference>
<organism evidence="1 2">
    <name type="scientific">Puccinia coronata f. sp. avenae</name>
    <dbReference type="NCBI Taxonomy" id="200324"/>
    <lineage>
        <taxon>Eukaryota</taxon>
        <taxon>Fungi</taxon>
        <taxon>Dikarya</taxon>
        <taxon>Basidiomycota</taxon>
        <taxon>Pucciniomycotina</taxon>
        <taxon>Pucciniomycetes</taxon>
        <taxon>Pucciniales</taxon>
        <taxon>Pucciniaceae</taxon>
        <taxon>Puccinia</taxon>
    </lineage>
</organism>
<sequence>MLDQIKDKNVDVREADWEQLEKEEEYQKIFSSTLHPPRLDTIPEELTKGKDEQQEDPWNVKLAELVDWVEELEPKPYNSIADYYWKDKSFLRRFRNVFDESKRPKTLRRNQGWLAELPGGFTDLLYFLQILDSTGEKAFVSYGNWSSRFGFVSRKVREKLYYGGGKKWYRINISKPAKKRKFVRQYEYLFRVSFE</sequence>
<accession>A0A2N5US62</accession>
<dbReference type="EMBL" id="PGCI01000100">
    <property type="protein sequence ID" value="PLW40582.1"/>
    <property type="molecule type" value="Genomic_DNA"/>
</dbReference>
<reference evidence="1 2" key="1">
    <citation type="submission" date="2017-11" db="EMBL/GenBank/DDBJ databases">
        <title>De novo assembly and phasing of dikaryotic genomes from two isolates of Puccinia coronata f. sp. avenae, the causal agent of oat crown rust.</title>
        <authorList>
            <person name="Miller M.E."/>
            <person name="Zhang Y."/>
            <person name="Omidvar V."/>
            <person name="Sperschneider J."/>
            <person name="Schwessinger B."/>
            <person name="Raley C."/>
            <person name="Palmer J.M."/>
            <person name="Garnica D."/>
            <person name="Upadhyaya N."/>
            <person name="Rathjen J."/>
            <person name="Taylor J.M."/>
            <person name="Park R.F."/>
            <person name="Dodds P.N."/>
            <person name="Hirsch C.D."/>
            <person name="Kianian S.F."/>
            <person name="Figueroa M."/>
        </authorList>
    </citation>
    <scope>NUCLEOTIDE SEQUENCE [LARGE SCALE GENOMIC DNA]</scope>
    <source>
        <strain evidence="1">12SD80</strain>
    </source>
</reference>